<keyword evidence="1" id="KW-0862">Zinc</keyword>
<dbReference type="OrthoDB" id="2425451at2759"/>
<evidence type="ECO:0000313" key="4">
    <source>
        <dbReference type="Proteomes" id="UP000789759"/>
    </source>
</evidence>
<dbReference type="Proteomes" id="UP000789759">
    <property type="component" value="Unassembled WGS sequence"/>
</dbReference>
<gene>
    <name evidence="3" type="ORF">CPELLU_LOCUS16226</name>
</gene>
<dbReference type="AlphaFoldDB" id="A0A9N9JGC2"/>
<accession>A0A9N9JGC2</accession>
<evidence type="ECO:0000259" key="2">
    <source>
        <dbReference type="PROSITE" id="PS50158"/>
    </source>
</evidence>
<dbReference type="GO" id="GO:0008270">
    <property type="term" value="F:zinc ion binding"/>
    <property type="evidence" value="ECO:0007669"/>
    <property type="project" value="UniProtKB-KW"/>
</dbReference>
<keyword evidence="1" id="KW-0479">Metal-binding</keyword>
<proteinExistence type="predicted"/>
<reference evidence="3" key="1">
    <citation type="submission" date="2021-06" db="EMBL/GenBank/DDBJ databases">
        <authorList>
            <person name="Kallberg Y."/>
            <person name="Tangrot J."/>
            <person name="Rosling A."/>
        </authorList>
    </citation>
    <scope>NUCLEOTIDE SEQUENCE</scope>
    <source>
        <strain evidence="3">FL966</strain>
    </source>
</reference>
<comment type="caution">
    <text evidence="3">The sequence shown here is derived from an EMBL/GenBank/DDBJ whole genome shotgun (WGS) entry which is preliminary data.</text>
</comment>
<keyword evidence="1" id="KW-0863">Zinc-finger</keyword>
<dbReference type="InterPro" id="IPR001878">
    <property type="entry name" value="Znf_CCHC"/>
</dbReference>
<dbReference type="EMBL" id="CAJVQA010023320">
    <property type="protein sequence ID" value="CAG8777915.1"/>
    <property type="molecule type" value="Genomic_DNA"/>
</dbReference>
<name>A0A9N9JGC2_9GLOM</name>
<sequence>MASEDEFDVADLCFASNVETDIFNKFLFNETEEKANDLTKNESETKEFTDLEKGLYPLTKGQIFINWKDVESYLDKHGHERGFAFLLAKSELDKNNGIPRHHVYYCSKGHCYEIRKKAYTLEERNKAHESNGYEFHINFHRWKSNNQIHLSEGLAPKVIYTDANPALISAIESVLAFTHRFFNCGIQSTQRVEVYNAILKKSLNGTTTLMEVGMFSEDLYDEILVELTELVSDISPDDIKELRVFHIGILAKRWFSDWAIQKNEDLNSKRAISIRKGQDFGTFEHKIQHDFSLIDSIHSKYVFMPKIQNHVKSHSLYGKSFGLMKKALNLAIETGCTGELYKLHQQFIANMKRQLAEQEGNILELDEKNYYGRKHQKRIAAFNDSPRKKVLKESTSMQHSENLVETRTGLDTVTSHEDMLESITQGKKKHAYICGNCGKDGHCRSCCPNMK</sequence>
<feature type="domain" description="CCHC-type" evidence="2">
    <location>
        <begin position="434"/>
        <end position="449"/>
    </location>
</feature>
<dbReference type="PROSITE" id="PS50158">
    <property type="entry name" value="ZF_CCHC"/>
    <property type="match status" value="1"/>
</dbReference>
<protein>
    <submittedName>
        <fullName evidence="3">3883_t:CDS:1</fullName>
    </submittedName>
</protein>
<dbReference type="GO" id="GO:0003676">
    <property type="term" value="F:nucleic acid binding"/>
    <property type="evidence" value="ECO:0007669"/>
    <property type="project" value="InterPro"/>
</dbReference>
<evidence type="ECO:0000256" key="1">
    <source>
        <dbReference type="PROSITE-ProRule" id="PRU00047"/>
    </source>
</evidence>
<keyword evidence="4" id="KW-1185">Reference proteome</keyword>
<organism evidence="3 4">
    <name type="scientific">Cetraspora pellucida</name>
    <dbReference type="NCBI Taxonomy" id="1433469"/>
    <lineage>
        <taxon>Eukaryota</taxon>
        <taxon>Fungi</taxon>
        <taxon>Fungi incertae sedis</taxon>
        <taxon>Mucoromycota</taxon>
        <taxon>Glomeromycotina</taxon>
        <taxon>Glomeromycetes</taxon>
        <taxon>Diversisporales</taxon>
        <taxon>Gigasporaceae</taxon>
        <taxon>Cetraspora</taxon>
    </lineage>
</organism>
<evidence type="ECO:0000313" key="3">
    <source>
        <dbReference type="EMBL" id="CAG8777915.1"/>
    </source>
</evidence>